<evidence type="ECO:0000259" key="2">
    <source>
        <dbReference type="PROSITE" id="PS51176"/>
    </source>
</evidence>
<dbReference type="PANTHER" id="PTHR21363">
    <property type="entry name" value="PREPHENATE DEHYDROGENASE"/>
    <property type="match status" value="1"/>
</dbReference>
<dbReference type="InterPro" id="IPR046825">
    <property type="entry name" value="PDH_C"/>
</dbReference>
<keyword evidence="1" id="KW-0560">Oxidoreductase</keyword>
<dbReference type="AlphaFoldDB" id="A0A7V1N2P1"/>
<dbReference type="InterPro" id="IPR046826">
    <property type="entry name" value="PDH_N"/>
</dbReference>
<evidence type="ECO:0000256" key="1">
    <source>
        <dbReference type="ARBA" id="ARBA00023002"/>
    </source>
</evidence>
<dbReference type="InterPro" id="IPR003099">
    <property type="entry name" value="Prephen_DH"/>
</dbReference>
<dbReference type="GO" id="GO:0070403">
    <property type="term" value="F:NAD+ binding"/>
    <property type="evidence" value="ECO:0007669"/>
    <property type="project" value="InterPro"/>
</dbReference>
<organism evidence="3">
    <name type="scientific">Desulfofervidus auxilii</name>
    <dbReference type="NCBI Taxonomy" id="1621989"/>
    <lineage>
        <taxon>Bacteria</taxon>
        <taxon>Pseudomonadati</taxon>
        <taxon>Thermodesulfobacteriota</taxon>
        <taxon>Candidatus Desulfofervidia</taxon>
        <taxon>Candidatus Desulfofervidales</taxon>
        <taxon>Candidatus Desulfofervidaceae</taxon>
        <taxon>Candidatus Desulfofervidus</taxon>
    </lineage>
</organism>
<proteinExistence type="predicted"/>
<sequence length="266" mass="30663">MKKPNIIGIIGGTGRMGQWFKVFFEKKGYEVLISSRRTQLSNKELAQKSDVVIISVPIKVTIEIIKEVGPYISQEALLMDITSLKKAPVKAMLKYSNSEVIGAHPLFGPSINSLNDQTIILCPARGDTWMPWLKEVFKEAHLEITTPEKHDQIMSIIQALTHFFLLGFAITLKEAPFPMGTLMRYATPNFQIICQQVLNLNNQNPEIYASIQFDNSFYHEQILPSCWKALERLKRIIQHQDYEEFFKIFYQLGDLFENYKEKSNLK</sequence>
<dbReference type="GO" id="GO:0006571">
    <property type="term" value="P:tyrosine biosynthetic process"/>
    <property type="evidence" value="ECO:0007669"/>
    <property type="project" value="InterPro"/>
</dbReference>
<dbReference type="EMBL" id="DRKW01000183">
    <property type="protein sequence ID" value="HEB74198.1"/>
    <property type="molecule type" value="Genomic_DNA"/>
</dbReference>
<dbReference type="InterPro" id="IPR050812">
    <property type="entry name" value="Preph/Arog_dehydrog"/>
</dbReference>
<feature type="domain" description="Prephenate/arogenate dehydrogenase" evidence="2">
    <location>
        <begin position="5"/>
        <end position="266"/>
    </location>
</feature>
<dbReference type="GO" id="GO:0008977">
    <property type="term" value="F:prephenate dehydrogenase (NAD+) activity"/>
    <property type="evidence" value="ECO:0007669"/>
    <property type="project" value="InterPro"/>
</dbReference>
<dbReference type="InterPro" id="IPR036291">
    <property type="entry name" value="NAD(P)-bd_dom_sf"/>
</dbReference>
<dbReference type="SUPFAM" id="SSF48179">
    <property type="entry name" value="6-phosphogluconate dehydrogenase C-terminal domain-like"/>
    <property type="match status" value="1"/>
</dbReference>
<dbReference type="InterPro" id="IPR008927">
    <property type="entry name" value="6-PGluconate_DH-like_C_sf"/>
</dbReference>
<reference evidence="3" key="1">
    <citation type="journal article" date="2020" name="mSystems">
        <title>Genome- and Community-Level Interaction Insights into Carbon Utilization and Element Cycling Functions of Hydrothermarchaeota in Hydrothermal Sediment.</title>
        <authorList>
            <person name="Zhou Z."/>
            <person name="Liu Y."/>
            <person name="Xu W."/>
            <person name="Pan J."/>
            <person name="Luo Z.H."/>
            <person name="Li M."/>
        </authorList>
    </citation>
    <scope>NUCLEOTIDE SEQUENCE [LARGE SCALE GENOMIC DNA]</scope>
    <source>
        <strain evidence="3">HyVt-45</strain>
    </source>
</reference>
<dbReference type="Pfam" id="PF20463">
    <property type="entry name" value="PDH_C"/>
    <property type="match status" value="1"/>
</dbReference>
<dbReference type="PANTHER" id="PTHR21363:SF0">
    <property type="entry name" value="PREPHENATE DEHYDROGENASE [NADP(+)]"/>
    <property type="match status" value="1"/>
</dbReference>
<protein>
    <submittedName>
        <fullName evidence="3">Prephenate dehydrogenase/arogenate dehydrogenase family protein</fullName>
    </submittedName>
</protein>
<name>A0A7V1N2P1_DESA2</name>
<evidence type="ECO:0000313" key="3">
    <source>
        <dbReference type="EMBL" id="HEB74198.1"/>
    </source>
</evidence>
<dbReference type="PROSITE" id="PS51176">
    <property type="entry name" value="PDH_ADH"/>
    <property type="match status" value="1"/>
</dbReference>
<dbReference type="Gene3D" id="3.40.50.720">
    <property type="entry name" value="NAD(P)-binding Rossmann-like Domain"/>
    <property type="match status" value="1"/>
</dbReference>
<comment type="caution">
    <text evidence="3">The sequence shown here is derived from an EMBL/GenBank/DDBJ whole genome shotgun (WGS) entry which is preliminary data.</text>
</comment>
<dbReference type="Proteomes" id="UP000886268">
    <property type="component" value="Unassembled WGS sequence"/>
</dbReference>
<dbReference type="SUPFAM" id="SSF51735">
    <property type="entry name" value="NAD(P)-binding Rossmann-fold domains"/>
    <property type="match status" value="1"/>
</dbReference>
<accession>A0A7V1N2P1</accession>
<dbReference type="Pfam" id="PF02153">
    <property type="entry name" value="PDH_N"/>
    <property type="match status" value="1"/>
</dbReference>
<dbReference type="GO" id="GO:0004665">
    <property type="term" value="F:prephenate dehydrogenase (NADP+) activity"/>
    <property type="evidence" value="ECO:0007669"/>
    <property type="project" value="InterPro"/>
</dbReference>
<dbReference type="Gene3D" id="1.10.3660.10">
    <property type="entry name" value="6-phosphogluconate dehydrogenase C-terminal like domain"/>
    <property type="match status" value="1"/>
</dbReference>
<gene>
    <name evidence="3" type="ORF">ENJ03_03145</name>
</gene>